<keyword evidence="1" id="KW-0732">Signal</keyword>
<evidence type="ECO:0000313" key="4">
    <source>
        <dbReference type="Proteomes" id="UP000064921"/>
    </source>
</evidence>
<name>A0A0U3P2C1_9HYPH</name>
<feature type="domain" description="Lipid/polyisoprenoid-binding YceI-like" evidence="2">
    <location>
        <begin position="29"/>
        <end position="187"/>
    </location>
</feature>
<keyword evidence="4" id="KW-1185">Reference proteome</keyword>
<evidence type="ECO:0000259" key="2">
    <source>
        <dbReference type="SMART" id="SM00867"/>
    </source>
</evidence>
<dbReference type="AlphaFoldDB" id="A0A0U3P2C1"/>
<dbReference type="PANTHER" id="PTHR34406">
    <property type="entry name" value="PROTEIN YCEI"/>
    <property type="match status" value="1"/>
</dbReference>
<proteinExistence type="predicted"/>
<dbReference type="Proteomes" id="UP000064921">
    <property type="component" value="Chromosome"/>
</dbReference>
<dbReference type="SMART" id="SM00867">
    <property type="entry name" value="YceI"/>
    <property type="match status" value="1"/>
</dbReference>
<dbReference type="STRING" id="121719.APZ00_01840"/>
<feature type="signal peptide" evidence="1">
    <location>
        <begin position="1"/>
        <end position="27"/>
    </location>
</feature>
<dbReference type="EMBL" id="CP013068">
    <property type="protein sequence ID" value="ALV25973.1"/>
    <property type="molecule type" value="Genomic_DNA"/>
</dbReference>
<dbReference type="InterPro" id="IPR036761">
    <property type="entry name" value="TTHA0802/YceI-like_sf"/>
</dbReference>
<evidence type="ECO:0000256" key="1">
    <source>
        <dbReference type="SAM" id="SignalP"/>
    </source>
</evidence>
<dbReference type="PANTHER" id="PTHR34406:SF1">
    <property type="entry name" value="PROTEIN YCEI"/>
    <property type="match status" value="1"/>
</dbReference>
<dbReference type="Gene3D" id="2.40.128.110">
    <property type="entry name" value="Lipid/polyisoprenoid-binding, YceI-like"/>
    <property type="match status" value="1"/>
</dbReference>
<organism evidence="3 4">
    <name type="scientific">Pannonibacter phragmitetus</name>
    <dbReference type="NCBI Taxonomy" id="121719"/>
    <lineage>
        <taxon>Bacteria</taxon>
        <taxon>Pseudomonadati</taxon>
        <taxon>Pseudomonadota</taxon>
        <taxon>Alphaproteobacteria</taxon>
        <taxon>Hyphomicrobiales</taxon>
        <taxon>Stappiaceae</taxon>
        <taxon>Pannonibacter</taxon>
    </lineage>
</organism>
<feature type="chain" id="PRO_5006842719" evidence="1">
    <location>
        <begin position="28"/>
        <end position="188"/>
    </location>
</feature>
<dbReference type="InterPro" id="IPR007372">
    <property type="entry name" value="Lipid/polyisoprenoid-bd_YceI"/>
</dbReference>
<accession>A0A0U3P2C1</accession>
<reference evidence="3 4" key="1">
    <citation type="submission" date="2015-10" db="EMBL/GenBank/DDBJ databases">
        <title>The world's first case of liver abscess caused by Pannonibacter phragmitetus.</title>
        <authorList>
            <person name="Ming D."/>
            <person name="Wang M."/>
            <person name="Zhou Y."/>
            <person name="Jiang T."/>
            <person name="Hu S."/>
        </authorList>
    </citation>
    <scope>NUCLEOTIDE SEQUENCE [LARGE SCALE GENOMIC DNA]</scope>
    <source>
        <strain evidence="3 4">31801</strain>
    </source>
</reference>
<evidence type="ECO:0000313" key="3">
    <source>
        <dbReference type="EMBL" id="ALV25973.1"/>
    </source>
</evidence>
<dbReference type="Pfam" id="PF04264">
    <property type="entry name" value="YceI"/>
    <property type="match status" value="1"/>
</dbReference>
<dbReference type="KEGG" id="pphr:APZ00_01840"/>
<dbReference type="eggNOG" id="COG2353">
    <property type="taxonomic scope" value="Bacteria"/>
</dbReference>
<dbReference type="SUPFAM" id="SSF101874">
    <property type="entry name" value="YceI-like"/>
    <property type="match status" value="1"/>
</dbReference>
<sequence length="188" mass="19201">MEFPMRKTFAAAFTAASLILASGAAYAAEWTVDPANSSIGFTVEQGGAPVSGSFGTWTAQIDFDPENVSAAKIEATIATGSAQMANAQFAGMLPGADWLATEAFPEARFTSTSVTAKGGNAYEAEGTLSLRGEEKPVTLAFTLDITGDTAVAKGTATLSRSAYGIGASVGQDNLKDAVAVTIDLTATR</sequence>
<gene>
    <name evidence="3" type="ORF">APZ00_01840</name>
</gene>
<protein>
    <submittedName>
        <fullName evidence="3">Polyisoprenoid-binding protein</fullName>
    </submittedName>
</protein>